<comment type="caution">
    <text evidence="1">The sequence shown here is derived from an EMBL/GenBank/DDBJ whole genome shotgun (WGS) entry which is preliminary data.</text>
</comment>
<dbReference type="RefSeq" id="WP_150337303.1">
    <property type="nucleotide sequence ID" value="NZ_JAERIX010000046.1"/>
</dbReference>
<accession>A0A5M9QMV9</accession>
<reference evidence="1 2" key="1">
    <citation type="submission" date="2019-09" db="EMBL/GenBank/DDBJ databases">
        <title>Draft genome sequence of various Type strains from the CCUG.</title>
        <authorList>
            <person name="Pineiro-Iglesias B."/>
            <person name="Tunovic T."/>
            <person name="Unosson C."/>
            <person name="Inganas E."/>
            <person name="Ohlen M."/>
            <person name="Cardew S."/>
            <person name="Jensie-Markopoulos S."/>
            <person name="Salva-Serra F."/>
            <person name="Jaen-Luchoro D."/>
            <person name="Karlsson R."/>
            <person name="Svensson-Stadler L."/>
            <person name="Chun J."/>
            <person name="Moore E."/>
        </authorList>
    </citation>
    <scope>NUCLEOTIDE SEQUENCE [LARGE SCALE GENOMIC DNA]</scope>
    <source>
        <strain evidence="1 2">CCUG 32756T</strain>
    </source>
</reference>
<evidence type="ECO:0000313" key="1">
    <source>
        <dbReference type="EMBL" id="KAA8709600.1"/>
    </source>
</evidence>
<evidence type="ECO:0000313" key="2">
    <source>
        <dbReference type="Proteomes" id="UP000323707"/>
    </source>
</evidence>
<dbReference type="EMBL" id="VXKE01000014">
    <property type="protein sequence ID" value="KAA8709600.1"/>
    <property type="molecule type" value="Genomic_DNA"/>
</dbReference>
<name>A0A5M9QMV9_9HELI</name>
<proteinExistence type="predicted"/>
<dbReference type="Proteomes" id="UP000323707">
    <property type="component" value="Unassembled WGS sequence"/>
</dbReference>
<organism evidence="1 2">
    <name type="scientific">Helicobacter canis</name>
    <dbReference type="NCBI Taxonomy" id="29419"/>
    <lineage>
        <taxon>Bacteria</taxon>
        <taxon>Pseudomonadati</taxon>
        <taxon>Campylobacterota</taxon>
        <taxon>Epsilonproteobacteria</taxon>
        <taxon>Campylobacterales</taxon>
        <taxon>Helicobacteraceae</taxon>
        <taxon>Helicobacter</taxon>
    </lineage>
</organism>
<dbReference type="AlphaFoldDB" id="A0A5M9QMV9"/>
<gene>
    <name evidence="1" type="ORF">F4V45_04825</name>
</gene>
<sequence>MRIQARKISSAPKAFELHSQGLCFKGEIFAKDRGLFCINANLAGEIALICDRSGEEFLQSIDEKLVLYIADGLWDTQSQRFEAFDVIECFDGFIDLDSILQSEIESIKLDYHSKGD</sequence>
<evidence type="ECO:0008006" key="3">
    <source>
        <dbReference type="Google" id="ProtNLM"/>
    </source>
</evidence>
<protein>
    <recommendedName>
        <fullName evidence="3">DUF177 domain-containing protein</fullName>
    </recommendedName>
</protein>